<dbReference type="InterPro" id="IPR006615">
    <property type="entry name" value="Pept_C19_DUSP"/>
</dbReference>
<evidence type="ECO:0000259" key="15">
    <source>
        <dbReference type="PROSITE" id="PS50865"/>
    </source>
</evidence>
<comment type="catalytic activity">
    <reaction evidence="1">
        <text>Thiol-dependent hydrolysis of ester, thioester, amide, peptide and isopeptide bonds formed by the C-terminal Gly of ubiquitin (a 76-residue protein attached to proteins as an intracellular targeting signal).</text>
        <dbReference type="EC" id="3.4.19.12"/>
    </reaction>
</comment>
<dbReference type="FunCoup" id="A0E2I4">
    <property type="interactions" value="603"/>
</dbReference>
<dbReference type="GeneID" id="5042683"/>
<keyword evidence="4" id="KW-0645">Protease</keyword>
<dbReference type="eggNOG" id="KOG1870">
    <property type="taxonomic scope" value="Eukaryota"/>
</dbReference>
<dbReference type="Pfam" id="PF06337">
    <property type="entry name" value="DUSP"/>
    <property type="match status" value="1"/>
</dbReference>
<evidence type="ECO:0000256" key="6">
    <source>
        <dbReference type="ARBA" id="ARBA00022771"/>
    </source>
</evidence>
<dbReference type="GO" id="GO:0004843">
    <property type="term" value="F:cysteine-type deubiquitinase activity"/>
    <property type="evidence" value="ECO:0007669"/>
    <property type="project" value="UniProtKB-EC"/>
</dbReference>
<dbReference type="Proteomes" id="UP000000600">
    <property type="component" value="Unassembled WGS sequence"/>
</dbReference>
<dbReference type="PANTHER" id="PTHR21646">
    <property type="entry name" value="UBIQUITIN CARBOXYL-TERMINAL HYDROLASE"/>
    <property type="match status" value="1"/>
</dbReference>
<keyword evidence="18" id="KW-1185">Reference proteome</keyword>
<dbReference type="PROSITE" id="PS00972">
    <property type="entry name" value="USP_1"/>
    <property type="match status" value="1"/>
</dbReference>
<evidence type="ECO:0000256" key="7">
    <source>
        <dbReference type="ARBA" id="ARBA00022786"/>
    </source>
</evidence>
<comment type="similarity">
    <text evidence="2">Belongs to the peptidase C19 family.</text>
</comment>
<dbReference type="InterPro" id="IPR028889">
    <property type="entry name" value="USP"/>
</dbReference>
<evidence type="ECO:0000256" key="9">
    <source>
        <dbReference type="ARBA" id="ARBA00022807"/>
    </source>
</evidence>
<dbReference type="InParanoid" id="A0E2I4"/>
<dbReference type="InterPro" id="IPR001394">
    <property type="entry name" value="Peptidase_C19_UCH"/>
</dbReference>
<name>A0E2I4_PARTE</name>
<organism evidence="17 18">
    <name type="scientific">Paramecium tetraurelia</name>
    <dbReference type="NCBI Taxonomy" id="5888"/>
    <lineage>
        <taxon>Eukaryota</taxon>
        <taxon>Sar</taxon>
        <taxon>Alveolata</taxon>
        <taxon>Ciliophora</taxon>
        <taxon>Intramacronucleata</taxon>
        <taxon>Oligohymenophorea</taxon>
        <taxon>Peniculida</taxon>
        <taxon>Parameciidae</taxon>
        <taxon>Paramecium</taxon>
    </lineage>
</organism>
<protein>
    <recommendedName>
        <fullName evidence="3">ubiquitinyl hydrolase 1</fullName>
        <ecNumber evidence="3">3.4.19.12</ecNumber>
    </recommendedName>
</protein>
<dbReference type="OrthoDB" id="292964at2759"/>
<dbReference type="InterPro" id="IPR002893">
    <property type="entry name" value="Znf_MYND"/>
</dbReference>
<dbReference type="EC" id="3.4.19.12" evidence="3"/>
<dbReference type="InterPro" id="IPR018200">
    <property type="entry name" value="USP_CS"/>
</dbReference>
<proteinExistence type="inferred from homology"/>
<keyword evidence="9" id="KW-0788">Thiol protease</keyword>
<feature type="coiled-coil region" evidence="12">
    <location>
        <begin position="585"/>
        <end position="620"/>
    </location>
</feature>
<dbReference type="PROSITE" id="PS01360">
    <property type="entry name" value="ZF_MYND_1"/>
    <property type="match status" value="1"/>
</dbReference>
<feature type="region of interest" description="Disordered" evidence="13">
    <location>
        <begin position="974"/>
        <end position="1029"/>
    </location>
</feature>
<dbReference type="PROSITE" id="PS00973">
    <property type="entry name" value="USP_2"/>
    <property type="match status" value="1"/>
</dbReference>
<dbReference type="PROSITE" id="PS51283">
    <property type="entry name" value="DUSP"/>
    <property type="match status" value="1"/>
</dbReference>
<dbReference type="AlphaFoldDB" id="A0E2I4"/>
<evidence type="ECO:0000256" key="13">
    <source>
        <dbReference type="SAM" id="MobiDB-lite"/>
    </source>
</evidence>
<keyword evidence="8" id="KW-0378">Hydrolase</keyword>
<evidence type="ECO:0000256" key="11">
    <source>
        <dbReference type="PROSITE-ProRule" id="PRU00134"/>
    </source>
</evidence>
<feature type="domain" description="USP" evidence="14">
    <location>
        <begin position="341"/>
        <end position="940"/>
    </location>
</feature>
<dbReference type="Gene3D" id="3.30.2230.10">
    <property type="entry name" value="DUSP-like"/>
    <property type="match status" value="1"/>
</dbReference>
<keyword evidence="6 11" id="KW-0863">Zinc-finger</keyword>
<dbReference type="InterPro" id="IPR038765">
    <property type="entry name" value="Papain-like_cys_pep_sf"/>
</dbReference>
<gene>
    <name evidence="17" type="ORF">GSPATT00022673001</name>
</gene>
<evidence type="ECO:0000256" key="1">
    <source>
        <dbReference type="ARBA" id="ARBA00000707"/>
    </source>
</evidence>
<evidence type="ECO:0000259" key="16">
    <source>
        <dbReference type="PROSITE" id="PS51283"/>
    </source>
</evidence>
<accession>A0E2I4</accession>
<evidence type="ECO:0000256" key="5">
    <source>
        <dbReference type="ARBA" id="ARBA00022723"/>
    </source>
</evidence>
<dbReference type="HOGENOM" id="CLU_001060_7_1_1"/>
<feature type="domain" description="MYND-type" evidence="15">
    <location>
        <begin position="280"/>
        <end position="317"/>
    </location>
</feature>
<evidence type="ECO:0000256" key="4">
    <source>
        <dbReference type="ARBA" id="ARBA00022670"/>
    </source>
</evidence>
<keyword evidence="5" id="KW-0479">Metal-binding</keyword>
<dbReference type="STRING" id="5888.A0E2I4"/>
<evidence type="ECO:0000313" key="18">
    <source>
        <dbReference type="Proteomes" id="UP000000600"/>
    </source>
</evidence>
<evidence type="ECO:0000256" key="2">
    <source>
        <dbReference type="ARBA" id="ARBA00009085"/>
    </source>
</evidence>
<dbReference type="PROSITE" id="PS50235">
    <property type="entry name" value="USP_3"/>
    <property type="match status" value="1"/>
</dbReference>
<dbReference type="Gene3D" id="3.90.70.10">
    <property type="entry name" value="Cysteine proteinases"/>
    <property type="match status" value="2"/>
</dbReference>
<dbReference type="EMBL" id="CT868655">
    <property type="protein sequence ID" value="CAK89501.1"/>
    <property type="molecule type" value="Genomic_DNA"/>
</dbReference>
<dbReference type="GO" id="GO:0006508">
    <property type="term" value="P:proteolysis"/>
    <property type="evidence" value="ECO:0007669"/>
    <property type="project" value="UniProtKB-KW"/>
</dbReference>
<reference evidence="17 18" key="1">
    <citation type="journal article" date="2006" name="Nature">
        <title>Global trends of whole-genome duplications revealed by the ciliate Paramecium tetraurelia.</title>
        <authorList>
            <consortium name="Genoscope"/>
            <person name="Aury J.-M."/>
            <person name="Jaillon O."/>
            <person name="Duret L."/>
            <person name="Noel B."/>
            <person name="Jubin C."/>
            <person name="Porcel B.M."/>
            <person name="Segurens B."/>
            <person name="Daubin V."/>
            <person name="Anthouard V."/>
            <person name="Aiach N."/>
            <person name="Arnaiz O."/>
            <person name="Billaut A."/>
            <person name="Beisson J."/>
            <person name="Blanc I."/>
            <person name="Bouhouche K."/>
            <person name="Camara F."/>
            <person name="Duharcourt S."/>
            <person name="Guigo R."/>
            <person name="Gogendeau D."/>
            <person name="Katinka M."/>
            <person name="Keller A.-M."/>
            <person name="Kissmehl R."/>
            <person name="Klotz C."/>
            <person name="Koll F."/>
            <person name="Le Moue A."/>
            <person name="Lepere C."/>
            <person name="Malinsky S."/>
            <person name="Nowacki M."/>
            <person name="Nowak J.K."/>
            <person name="Plattner H."/>
            <person name="Poulain J."/>
            <person name="Ruiz F."/>
            <person name="Serrano V."/>
            <person name="Zagulski M."/>
            <person name="Dessen P."/>
            <person name="Betermier M."/>
            <person name="Weissenbach J."/>
            <person name="Scarpelli C."/>
            <person name="Schachter V."/>
            <person name="Sperling L."/>
            <person name="Meyer E."/>
            <person name="Cohen J."/>
            <person name="Wincker P."/>
        </authorList>
    </citation>
    <scope>NUCLEOTIDE SEQUENCE [LARGE SCALE GENOMIC DNA]</scope>
    <source>
        <strain evidence="17 18">Stock d4-2</strain>
    </source>
</reference>
<dbReference type="InterPro" id="IPR050185">
    <property type="entry name" value="Ub_carboxyl-term_hydrolase"/>
</dbReference>
<dbReference type="RefSeq" id="XP_001456898.1">
    <property type="nucleotide sequence ID" value="XM_001456861.1"/>
</dbReference>
<dbReference type="GO" id="GO:0008270">
    <property type="term" value="F:zinc ion binding"/>
    <property type="evidence" value="ECO:0007669"/>
    <property type="project" value="UniProtKB-KW"/>
</dbReference>
<evidence type="ECO:0000259" key="14">
    <source>
        <dbReference type="PROSITE" id="PS50235"/>
    </source>
</evidence>
<sequence length="1029" mass="121993">MISEEVQKYKEMEEKFLQEFNSRSGSFFLISSQWLNNWKKKVGYDGEPNTSISLGNINSDIGHKPKQVLKYDPIELNPWNTQLKPNLVEGVDYYVIDSNMWQSLKGQQQMCEFRNNKYRSDFTIERESFLDNEGKRQIQAYLQCIKFVPIFPSAMSKLQASMIEGEQYISPIAQISEVVTILSKTLKTVTSFKFVSKDNVRLYKLGSSWNLDNLKAFLLQAQKEKKQFMEFTDIEFLDPTQNKQIKDYNFEKDQILLMDTKEIHSTFLISNNIFGQEEKCTNCSQYYNLTFNCACKKVKYCSEACLQQHSYQHTQVCEKQDDTDEILVNLLPTPQSKLGLTGFRNLGNTCYMNSALQCLSNTTELSRYFLDNSFKFDINTQNALGTKGEFASLFSYLLKRLWFDKQTTISPFQFKRLVGKLSPNFAGNAQHDAQEFITFTLDLLNEDLNRVKVKPYVEIPDNNNRPDDEVSQEQWECFKKRNDSLIVDQLYGQYRSKLQCPNCNKISITFDPYLMVNVTIPQEKKKVLEFYIIDPENFWLSQPVTHYYEPELRLKEVLQFKSQEWLNCEWDQIILTLSSTFSIEEVFLDQRLEQLKKQLKQEKKLQLRKLTEQEQLIQNDQQVHVLIHNQILTMNNWKKDIVPTMYFILSQNYKYKEIHMFFFNCFKNVLKNFADFDQSWLNSENLEETYQQHILDKYWKIMFKSNQRFQVNCSYCYKAYCNDCPLEFTDKIFGDCFQREDKLLQPEIQIIWLKPCREKIDDMYTEYQKIFDPNYKAPVVNINWDNNQKSNKYKQTYTLEHCLEYSTKPEQLQVDNSWYCSGCKDHVQAYKTLQIYKTSKILIFHLKRFKDSYKLFKSKLQTNIIYPEKLDMTNFVLHQDNNNLYELYAICNHIGESGSGHYTAFCKNNGDWYKFDDSIVTKETNNIVTPNAYVLFYRRIEQNYVEYDLEAKLKQNIDLLLADEVFKQHLQKFQKENDESVDTQKQEQPAPPKQQEENNQQLVKLDINLVNNQSSSDTNDGDEENEDEH</sequence>
<keyword evidence="12" id="KW-0175">Coiled coil</keyword>
<dbReference type="InterPro" id="IPR035927">
    <property type="entry name" value="DUSP-like_sf"/>
</dbReference>
<dbReference type="KEGG" id="ptm:GSPATT00022673001"/>
<dbReference type="GO" id="GO:0016579">
    <property type="term" value="P:protein deubiquitination"/>
    <property type="evidence" value="ECO:0007669"/>
    <property type="project" value="InterPro"/>
</dbReference>
<keyword evidence="10" id="KW-0862">Zinc</keyword>
<dbReference type="SUPFAM" id="SSF143791">
    <property type="entry name" value="DUSP-like"/>
    <property type="match status" value="1"/>
</dbReference>
<evidence type="ECO:0000256" key="10">
    <source>
        <dbReference type="ARBA" id="ARBA00022833"/>
    </source>
</evidence>
<feature type="compositionally biased region" description="Acidic residues" evidence="13">
    <location>
        <begin position="1019"/>
        <end position="1029"/>
    </location>
</feature>
<evidence type="ECO:0000256" key="8">
    <source>
        <dbReference type="ARBA" id="ARBA00022801"/>
    </source>
</evidence>
<dbReference type="PANTHER" id="PTHR21646:SF24">
    <property type="entry name" value="UBIQUITIN CARBOXYL-TERMINAL HYDROLASE"/>
    <property type="match status" value="1"/>
</dbReference>
<evidence type="ECO:0000256" key="3">
    <source>
        <dbReference type="ARBA" id="ARBA00012759"/>
    </source>
</evidence>
<feature type="compositionally biased region" description="Basic and acidic residues" evidence="13">
    <location>
        <begin position="974"/>
        <end position="985"/>
    </location>
</feature>
<dbReference type="Pfam" id="PF00443">
    <property type="entry name" value="UCH"/>
    <property type="match status" value="1"/>
</dbReference>
<keyword evidence="7" id="KW-0833">Ubl conjugation pathway</keyword>
<feature type="domain" description="DUSP" evidence="16">
    <location>
        <begin position="1"/>
        <end position="129"/>
    </location>
</feature>
<evidence type="ECO:0000313" key="17">
    <source>
        <dbReference type="EMBL" id="CAK89501.1"/>
    </source>
</evidence>
<evidence type="ECO:0000256" key="12">
    <source>
        <dbReference type="SAM" id="Coils"/>
    </source>
</evidence>
<dbReference type="OMA" id="NDCPLEF"/>
<dbReference type="SUPFAM" id="SSF54001">
    <property type="entry name" value="Cysteine proteinases"/>
    <property type="match status" value="1"/>
</dbReference>
<dbReference type="PROSITE" id="PS50865">
    <property type="entry name" value="ZF_MYND_2"/>
    <property type="match status" value="1"/>
</dbReference>